<protein>
    <submittedName>
        <fullName evidence="2">Uncharacterized protein</fullName>
    </submittedName>
</protein>
<evidence type="ECO:0000313" key="3">
    <source>
        <dbReference type="Proteomes" id="UP001155077"/>
    </source>
</evidence>
<accession>A0ABT0Z251</accession>
<comment type="caution">
    <text evidence="2">The sequence shown here is derived from an EMBL/GenBank/DDBJ whole genome shotgun (WGS) entry which is preliminary data.</text>
</comment>
<feature type="signal peptide" evidence="1">
    <location>
        <begin position="1"/>
        <end position="20"/>
    </location>
</feature>
<dbReference type="Proteomes" id="UP001155077">
    <property type="component" value="Unassembled WGS sequence"/>
</dbReference>
<proteinExistence type="predicted"/>
<feature type="chain" id="PRO_5046900143" evidence="1">
    <location>
        <begin position="21"/>
        <end position="100"/>
    </location>
</feature>
<sequence length="100" mass="10793">MKLFSSLAIGILILFNTSCGSGNTDEGQQYSGTIQPTGITSYQYGTHTLETGDEFYALKSEAVDLSQYEGQKVTITATKIEGYPVDGGPVYLNVTKVKNQ</sequence>
<keyword evidence="1" id="KW-0732">Signal</keyword>
<dbReference type="RefSeq" id="WP_252113255.1">
    <property type="nucleotide sequence ID" value="NZ_JAMSCK010000003.1"/>
</dbReference>
<dbReference type="EMBL" id="JAMSCK010000003">
    <property type="protein sequence ID" value="MCM8569810.1"/>
    <property type="molecule type" value="Genomic_DNA"/>
</dbReference>
<evidence type="ECO:0000313" key="2">
    <source>
        <dbReference type="EMBL" id="MCM8569810.1"/>
    </source>
</evidence>
<name>A0ABT0Z251_9FLAO</name>
<gene>
    <name evidence="2" type="ORF">NE848_10490</name>
</gene>
<organism evidence="2 3">
    <name type="scientific">Gramella jeungdoensis</name>
    <dbReference type="NCBI Taxonomy" id="708091"/>
    <lineage>
        <taxon>Bacteria</taxon>
        <taxon>Pseudomonadati</taxon>
        <taxon>Bacteroidota</taxon>
        <taxon>Flavobacteriia</taxon>
        <taxon>Flavobacteriales</taxon>
        <taxon>Flavobacteriaceae</taxon>
        <taxon>Christiangramia</taxon>
    </lineage>
</organism>
<keyword evidence="3" id="KW-1185">Reference proteome</keyword>
<evidence type="ECO:0000256" key="1">
    <source>
        <dbReference type="SAM" id="SignalP"/>
    </source>
</evidence>
<reference evidence="2" key="1">
    <citation type="submission" date="2022-06" db="EMBL/GenBank/DDBJ databases">
        <title>Gramella sediminis sp. nov., isolated from deep-sea sediment of the Indian Ocean.</title>
        <authorList>
            <person name="Yang L."/>
        </authorList>
    </citation>
    <scope>NUCLEOTIDE SEQUENCE</scope>
    <source>
        <strain evidence="2">HMD3159</strain>
    </source>
</reference>